<organism evidence="1 2">
    <name type="scientific">Pelagibacterium lentulum</name>
    <dbReference type="NCBI Taxonomy" id="2029865"/>
    <lineage>
        <taxon>Bacteria</taxon>
        <taxon>Pseudomonadati</taxon>
        <taxon>Pseudomonadota</taxon>
        <taxon>Alphaproteobacteria</taxon>
        <taxon>Hyphomicrobiales</taxon>
        <taxon>Devosiaceae</taxon>
        <taxon>Pelagibacterium</taxon>
    </lineage>
</organism>
<protein>
    <submittedName>
        <fullName evidence="1">Uncharacterized protein</fullName>
    </submittedName>
</protein>
<reference evidence="1 2" key="1">
    <citation type="journal article" date="2014" name="Int. J. Syst. Evol. Microbiol.">
        <title>Complete genome sequence of Corynebacterium casei LMG S-19264T (=DSM 44701T), isolated from a smear-ripened cheese.</title>
        <authorList>
            <consortium name="US DOE Joint Genome Institute (JGI-PGF)"/>
            <person name="Walter F."/>
            <person name="Albersmeier A."/>
            <person name="Kalinowski J."/>
            <person name="Ruckert C."/>
        </authorList>
    </citation>
    <scope>NUCLEOTIDE SEQUENCE [LARGE SCALE GENOMIC DNA]</scope>
    <source>
        <strain evidence="1 2">CGMCC 1.15896</strain>
    </source>
</reference>
<proteinExistence type="predicted"/>
<dbReference type="RefSeq" id="WP_127072628.1">
    <property type="nucleotide sequence ID" value="NZ_BMKB01000002.1"/>
</dbReference>
<sequence>MCAIKDCEHATLVTQYSDTDFAKFDLYNEVGITAFDDLAFHRITSSVNFRFGSWLDSAMAHSCAIAD</sequence>
<comment type="caution">
    <text evidence="1">The sequence shown here is derived from an EMBL/GenBank/DDBJ whole genome shotgun (WGS) entry which is preliminary data.</text>
</comment>
<dbReference type="Proteomes" id="UP000596977">
    <property type="component" value="Unassembled WGS sequence"/>
</dbReference>
<name>A0A916RBG4_9HYPH</name>
<accession>A0A916RBG4</accession>
<keyword evidence="2" id="KW-1185">Reference proteome</keyword>
<dbReference type="AlphaFoldDB" id="A0A916RBG4"/>
<evidence type="ECO:0000313" key="2">
    <source>
        <dbReference type="Proteomes" id="UP000596977"/>
    </source>
</evidence>
<evidence type="ECO:0000313" key="1">
    <source>
        <dbReference type="EMBL" id="GGA42589.1"/>
    </source>
</evidence>
<dbReference type="OrthoDB" id="9815357at2"/>
<gene>
    <name evidence="1" type="ORF">GCM10011499_10160</name>
</gene>
<dbReference type="EMBL" id="BMKB01000002">
    <property type="protein sequence ID" value="GGA42589.1"/>
    <property type="molecule type" value="Genomic_DNA"/>
</dbReference>